<dbReference type="STRING" id="1353952.A0A165E127"/>
<evidence type="ECO:0000313" key="7">
    <source>
        <dbReference type="EMBL" id="KZT53891.1"/>
    </source>
</evidence>
<dbReference type="InterPro" id="IPR042855">
    <property type="entry name" value="V_SNARE_CC"/>
</dbReference>
<dbReference type="Gene3D" id="1.10.287.1490">
    <property type="match status" value="1"/>
</dbReference>
<feature type="region of interest" description="Disordered" evidence="5">
    <location>
        <begin position="782"/>
        <end position="816"/>
    </location>
</feature>
<evidence type="ECO:0000256" key="2">
    <source>
        <dbReference type="ARBA" id="ARBA00022490"/>
    </source>
</evidence>
<proteinExistence type="predicted"/>
<feature type="region of interest" description="Disordered" evidence="5">
    <location>
        <begin position="1027"/>
        <end position="1082"/>
    </location>
</feature>
<dbReference type="InterPro" id="IPR012943">
    <property type="entry name" value="Cnn_1N"/>
</dbReference>
<feature type="compositionally biased region" description="Basic and acidic residues" evidence="5">
    <location>
        <begin position="1027"/>
        <end position="1042"/>
    </location>
</feature>
<feature type="compositionally biased region" description="Basic and acidic residues" evidence="5">
    <location>
        <begin position="1057"/>
        <end position="1070"/>
    </location>
</feature>
<dbReference type="PROSITE" id="PS50892">
    <property type="entry name" value="V_SNARE"/>
    <property type="match status" value="1"/>
</dbReference>
<evidence type="ECO:0000313" key="8">
    <source>
        <dbReference type="Proteomes" id="UP000076842"/>
    </source>
</evidence>
<gene>
    <name evidence="7" type="ORF">CALCODRAFT_500539</name>
</gene>
<accession>A0A165E127</accession>
<feature type="region of interest" description="Disordered" evidence="5">
    <location>
        <begin position="1"/>
        <end position="167"/>
    </location>
</feature>
<sequence>MASRNLHALLPHATPGPSEITNSNLPELTLGTQMSSFHSPPPSPRQQQQQQGGPRRPSGFTVPSGLASRMTSASTQSSEPIRTPADGGSRRTSRNGLLGDDTPKAAGGRIDVSDEEVPSATELSNSRLSGIWDEPASAASGGDGKGDKEGKRGKKGQLTLREQEKAADRLEKENFNLKLKVHFLEERLAEMSPEQIDAALKQNINLKIEVQSRGMELKKQKKLILELEKTVDRLQKATGRERERKLEEELRELREQLRRRAGGKGVEGGADKVLAEKYAEVNVRNEQLEQALEEAQSALEENVRELERQRTLGDLPAGRGREGRMKEQLEARILQLEEAVERLEVEREEQAAELDRGEEVRDRLEDELEQVRLELEELTRRREVELADRSESRAEMEEEREGRERLHDMCNNLRDQLASTQIELERKERECDEMEEELAGRDEQKQEELYRVEENWRSELEAANARVEKLQDVVAQREQEAKESQDRLEALEADFRDLHNRFDEEVDLWAGDKEKMELELSERDEELKAANEDVQKYGERVQELEEELDSQAREFEALEEQLRALEREKAEAEEMHEQVVAALKDKMAQQRNELEDVQELYEEARQTLLEAKEKIDELEAKIEDLEAALDEEKHGGQTLRIEQDKWEQERREMEEHWGRVVADKDLVNDRLRSQLRDTEARLTQKEDDLAALESSLSETRKLSESRTSDQFAMQLELDRVKRDLQRCEADLERVRKELDKREDVIRERENVIAGLHATNRDISSQLAAMTQTKLNLSDKLDVEQQARKSAETDRETYRSRVNDLESRTSKSERSLISNEQRFREQIAERNTLLMTIFNYMEEILGVDKSSHKSGQPDPKPFTNFPSFHEKLMARLKSVSQIQLDFDRRCKEAEARFSDRMADLKKQLDLRWKQIDRFETTLKGATEAKAKWRKQYSAKEGELEAIRASNAELMNQVNAMKKGTSESPSELRALSARAVNAEKQLAVLQNRLRAAEEAAMHANENKGMTESKFAARVREYEAREKASAEKIKRERQGAKEMEATLRGQIDQLRTQQEQTDRRLSQLREIKETGPLVSTSPRLR</sequence>
<evidence type="ECO:0000256" key="3">
    <source>
        <dbReference type="PROSITE-ProRule" id="PRU00290"/>
    </source>
</evidence>
<dbReference type="GO" id="GO:0005737">
    <property type="term" value="C:cytoplasm"/>
    <property type="evidence" value="ECO:0007669"/>
    <property type="project" value="UniProtKB-SubCell"/>
</dbReference>
<evidence type="ECO:0000256" key="5">
    <source>
        <dbReference type="SAM" id="MobiDB-lite"/>
    </source>
</evidence>
<organism evidence="7 8">
    <name type="scientific">Calocera cornea HHB12733</name>
    <dbReference type="NCBI Taxonomy" id="1353952"/>
    <lineage>
        <taxon>Eukaryota</taxon>
        <taxon>Fungi</taxon>
        <taxon>Dikarya</taxon>
        <taxon>Basidiomycota</taxon>
        <taxon>Agaricomycotina</taxon>
        <taxon>Dacrymycetes</taxon>
        <taxon>Dacrymycetales</taxon>
        <taxon>Dacrymycetaceae</taxon>
        <taxon>Calocera</taxon>
    </lineage>
</organism>
<dbReference type="Pfam" id="PF07989">
    <property type="entry name" value="Cnn_1N"/>
    <property type="match status" value="1"/>
</dbReference>
<reference evidence="7 8" key="1">
    <citation type="journal article" date="2016" name="Mol. Biol. Evol.">
        <title>Comparative Genomics of Early-Diverging Mushroom-Forming Fungi Provides Insights into the Origins of Lignocellulose Decay Capabilities.</title>
        <authorList>
            <person name="Nagy L.G."/>
            <person name="Riley R."/>
            <person name="Tritt A."/>
            <person name="Adam C."/>
            <person name="Daum C."/>
            <person name="Floudas D."/>
            <person name="Sun H."/>
            <person name="Yadav J.S."/>
            <person name="Pangilinan J."/>
            <person name="Larsson K.H."/>
            <person name="Matsuura K."/>
            <person name="Barry K."/>
            <person name="Labutti K."/>
            <person name="Kuo R."/>
            <person name="Ohm R.A."/>
            <person name="Bhattacharya S.S."/>
            <person name="Shirouzu T."/>
            <person name="Yoshinaga Y."/>
            <person name="Martin F.M."/>
            <person name="Grigoriev I.V."/>
            <person name="Hibbett D.S."/>
        </authorList>
    </citation>
    <scope>NUCLEOTIDE SEQUENCE [LARGE SCALE GENOMIC DNA]</scope>
    <source>
        <strain evidence="7 8">HHB12733</strain>
    </source>
</reference>
<feature type="coiled-coil region" evidence="4">
    <location>
        <begin position="914"/>
        <end position="1004"/>
    </location>
</feature>
<evidence type="ECO:0000256" key="1">
    <source>
        <dbReference type="ARBA" id="ARBA00004496"/>
    </source>
</evidence>
<dbReference type="Proteomes" id="UP000076842">
    <property type="component" value="Unassembled WGS sequence"/>
</dbReference>
<feature type="compositionally biased region" description="Polar residues" evidence="5">
    <location>
        <begin position="19"/>
        <end position="38"/>
    </location>
</feature>
<evidence type="ECO:0000259" key="6">
    <source>
        <dbReference type="PROSITE" id="PS50892"/>
    </source>
</evidence>
<feature type="compositionally biased region" description="Polar residues" evidence="5">
    <location>
        <begin position="69"/>
        <end position="80"/>
    </location>
</feature>
<evidence type="ECO:0000256" key="4">
    <source>
        <dbReference type="SAM" id="Coils"/>
    </source>
</evidence>
<dbReference type="GO" id="GO:0005815">
    <property type="term" value="C:microtubule organizing center"/>
    <property type="evidence" value="ECO:0007669"/>
    <property type="project" value="InterPro"/>
</dbReference>
<name>A0A165E127_9BASI</name>
<feature type="coiled-coil region" evidence="4">
    <location>
        <begin position="668"/>
        <end position="751"/>
    </location>
</feature>
<keyword evidence="3 4" id="KW-0175">Coiled coil</keyword>
<dbReference type="FunCoup" id="A0A165E127">
    <property type="interactions" value="9"/>
</dbReference>
<dbReference type="AlphaFoldDB" id="A0A165E127"/>
<feature type="domain" description="V-SNARE coiled-coil homology" evidence="6">
    <location>
        <begin position="586"/>
        <end position="648"/>
    </location>
</feature>
<dbReference type="EMBL" id="KV424026">
    <property type="protein sequence ID" value="KZT53891.1"/>
    <property type="molecule type" value="Genomic_DNA"/>
</dbReference>
<protein>
    <recommendedName>
        <fullName evidence="6">V-SNARE coiled-coil homology domain-containing protein</fullName>
    </recommendedName>
</protein>
<keyword evidence="2" id="KW-0963">Cytoplasm</keyword>
<comment type="subcellular location">
    <subcellularLocation>
        <location evidence="1">Cytoplasm</location>
    </subcellularLocation>
</comment>
<keyword evidence="8" id="KW-1185">Reference proteome</keyword>
<feature type="compositionally biased region" description="Low complexity" evidence="5">
    <location>
        <begin position="45"/>
        <end position="59"/>
    </location>
</feature>
<feature type="region of interest" description="Disordered" evidence="5">
    <location>
        <begin position="384"/>
        <end position="404"/>
    </location>
</feature>
<dbReference type="InParanoid" id="A0A165E127"/>
<dbReference type="OrthoDB" id="10255000at2759"/>
<feature type="compositionally biased region" description="Basic and acidic residues" evidence="5">
    <location>
        <begin position="782"/>
        <end position="813"/>
    </location>
</feature>